<dbReference type="AlphaFoldDB" id="A0A6H0ZRF4"/>
<proteinExistence type="predicted"/>
<evidence type="ECO:0000313" key="3">
    <source>
        <dbReference type="Proteomes" id="UP000500870"/>
    </source>
</evidence>
<name>A0A6H0ZRF4_9HYPH</name>
<feature type="transmembrane region" description="Helical" evidence="1">
    <location>
        <begin position="7"/>
        <end position="29"/>
    </location>
</feature>
<keyword evidence="1" id="KW-0812">Transmembrane</keyword>
<sequence>MKTFWKVLFWIFMVCVGLPVFGVLLTLVLSTFTDFKVGGSSGDKQASDLIGQPVSTNPPADLADALSFFSSLTEVKKDEIKDAYRGKLVQWTLPVWEVSKRDDKFVIQTSSGGAIAIFCNVTPETDDEAARIRELDAGDLVTCKGVVTGYTLGNVNLSPARLVY</sequence>
<keyword evidence="1" id="KW-0472">Membrane</keyword>
<evidence type="ECO:0000256" key="1">
    <source>
        <dbReference type="SAM" id="Phobius"/>
    </source>
</evidence>
<dbReference type="RefSeq" id="WP_136882500.1">
    <property type="nucleotide sequence ID" value="NZ_CP050898.1"/>
</dbReference>
<keyword evidence="1" id="KW-1133">Transmembrane helix</keyword>
<evidence type="ECO:0008006" key="4">
    <source>
        <dbReference type="Google" id="ProtNLM"/>
    </source>
</evidence>
<dbReference type="Proteomes" id="UP000500870">
    <property type="component" value="Chromosome 1"/>
</dbReference>
<reference evidence="2 3" key="1">
    <citation type="submission" date="2020-04" db="EMBL/GenBank/DDBJ databases">
        <title>FDA dAtabase for Regulatory Grade micrObial Sequences (FDA-ARGOS): Supporting development and validation of Infectious Disease Dx tests.</title>
        <authorList>
            <person name="Sciortino C."/>
            <person name="Tallon L."/>
            <person name="Sadzewicz L."/>
            <person name="Vavikolanu K."/>
            <person name="Mehta A."/>
            <person name="Aluvathingal J."/>
            <person name="Nadendla S."/>
            <person name="Nandy P."/>
            <person name="Geyer C."/>
            <person name="Yan Y."/>
            <person name="Sichtig H."/>
        </authorList>
    </citation>
    <scope>NUCLEOTIDE SEQUENCE [LARGE SCALE GENOMIC DNA]</scope>
    <source>
        <strain evidence="2 3">FDAARGOS_633</strain>
    </source>
</reference>
<protein>
    <recommendedName>
        <fullName evidence="4">tRNA_anti-like</fullName>
    </recommendedName>
</protein>
<dbReference type="EMBL" id="CP050898">
    <property type="protein sequence ID" value="QIX22594.1"/>
    <property type="molecule type" value="Genomic_DNA"/>
</dbReference>
<gene>
    <name evidence="2" type="ORF">FOB41_16310</name>
</gene>
<evidence type="ECO:0000313" key="2">
    <source>
        <dbReference type="EMBL" id="QIX22594.1"/>
    </source>
</evidence>
<organism evidence="2 3">
    <name type="scientific">Agrobacterium pusense</name>
    <dbReference type="NCBI Taxonomy" id="648995"/>
    <lineage>
        <taxon>Bacteria</taxon>
        <taxon>Pseudomonadati</taxon>
        <taxon>Pseudomonadota</taxon>
        <taxon>Alphaproteobacteria</taxon>
        <taxon>Hyphomicrobiales</taxon>
        <taxon>Rhizobiaceae</taxon>
        <taxon>Rhizobium/Agrobacterium group</taxon>
        <taxon>Agrobacterium</taxon>
    </lineage>
</organism>
<accession>A0A6H0ZRF4</accession>